<dbReference type="InterPro" id="IPR013785">
    <property type="entry name" value="Aldolase_TIM"/>
</dbReference>
<feature type="domain" description="DAHP synthase ferredoxin-like" evidence="3">
    <location>
        <begin position="1"/>
        <end position="71"/>
    </location>
</feature>
<evidence type="ECO:0000256" key="1">
    <source>
        <dbReference type="ARBA" id="ARBA00022679"/>
    </source>
</evidence>
<dbReference type="InterPro" id="IPR041071">
    <property type="entry name" value="DAHP_snth_FXD"/>
</dbReference>
<dbReference type="GO" id="GO:0016740">
    <property type="term" value="F:transferase activity"/>
    <property type="evidence" value="ECO:0007669"/>
    <property type="project" value="UniProtKB-KW"/>
</dbReference>
<gene>
    <name evidence="4" type="ORF">KEG57_37620</name>
</gene>
<protein>
    <submittedName>
        <fullName evidence="4">3-deoxy-7-phosphoheptulonate synthase</fullName>
    </submittedName>
</protein>
<name>A0A9X3X944_9BACT</name>
<dbReference type="PANTHER" id="PTHR43018:SF1">
    <property type="entry name" value="PROTEIN AROA(G)"/>
    <property type="match status" value="1"/>
</dbReference>
<keyword evidence="1" id="KW-0808">Transferase</keyword>
<feature type="domain" description="DAHP synthetase I/KDSA" evidence="2">
    <location>
        <begin position="97"/>
        <end position="352"/>
    </location>
</feature>
<evidence type="ECO:0000259" key="3">
    <source>
        <dbReference type="Pfam" id="PF18152"/>
    </source>
</evidence>
<evidence type="ECO:0000259" key="2">
    <source>
        <dbReference type="Pfam" id="PF00793"/>
    </source>
</evidence>
<dbReference type="Pfam" id="PF18152">
    <property type="entry name" value="DAHP_snth_FXD"/>
    <property type="match status" value="1"/>
</dbReference>
<dbReference type="RefSeq" id="WP_272459403.1">
    <property type="nucleotide sequence ID" value="NZ_JAGTJJ010000037.1"/>
</dbReference>
<dbReference type="PANTHER" id="PTHR43018">
    <property type="entry name" value="PHOSPHO-2-DEHYDRO-3-DEOXYHEPTONATE ALDOLASE"/>
    <property type="match status" value="1"/>
</dbReference>
<reference evidence="4 5" key="1">
    <citation type="submission" date="2021-04" db="EMBL/GenBank/DDBJ databases">
        <title>Genome analysis of Polyangium sp.</title>
        <authorList>
            <person name="Li Y."/>
            <person name="Wang J."/>
        </authorList>
    </citation>
    <scope>NUCLEOTIDE SEQUENCE [LARGE SCALE GENOMIC DNA]</scope>
    <source>
        <strain evidence="4 5">SDU14</strain>
    </source>
</reference>
<evidence type="ECO:0000313" key="4">
    <source>
        <dbReference type="EMBL" id="MDC3986259.1"/>
    </source>
</evidence>
<organism evidence="4 5">
    <name type="scientific">Polyangium jinanense</name>
    <dbReference type="NCBI Taxonomy" id="2829994"/>
    <lineage>
        <taxon>Bacteria</taxon>
        <taxon>Pseudomonadati</taxon>
        <taxon>Myxococcota</taxon>
        <taxon>Polyangia</taxon>
        <taxon>Polyangiales</taxon>
        <taxon>Polyangiaceae</taxon>
        <taxon>Polyangium</taxon>
    </lineage>
</organism>
<keyword evidence="5" id="KW-1185">Reference proteome</keyword>
<dbReference type="Proteomes" id="UP001151081">
    <property type="component" value="Unassembled WGS sequence"/>
</dbReference>
<dbReference type="Gene3D" id="3.20.20.70">
    <property type="entry name" value="Aldolase class I"/>
    <property type="match status" value="1"/>
</dbReference>
<dbReference type="Gene3D" id="3.30.70.1140">
    <property type="entry name" value="Phospho-2-dehydro-3-deoxyheptonate aldolase, domain 1"/>
    <property type="match status" value="1"/>
</dbReference>
<evidence type="ECO:0000313" key="5">
    <source>
        <dbReference type="Proteomes" id="UP001151081"/>
    </source>
</evidence>
<comment type="caution">
    <text evidence="4">The sequence shown here is derived from an EMBL/GenBank/DDBJ whole genome shotgun (WGS) entry which is preliminary data.</text>
</comment>
<dbReference type="InterPro" id="IPR052899">
    <property type="entry name" value="Class-I_DAHP_synthase"/>
</dbReference>
<dbReference type="EMBL" id="JAGTJJ010000037">
    <property type="protein sequence ID" value="MDC3986259.1"/>
    <property type="molecule type" value="Genomic_DNA"/>
</dbReference>
<sequence length="381" mass="41621">MIVTLEPDAPESRAEAVIRLAARYPGVSVQKFVFRGESISITEVHLIGSTRAVPTEPFESLPGVRKVVRVSRKYRLIGRHHPDAETHGFEYNGVHFDEKRVHVFAGLCAVDTREHVGQMMAALEQAGIRTTRMGAYKPRTSPYDFQGLGKACLPWVFELAGKHGIKVIAMEVTDARHIDEINTALAAAGDPTGVMLQIGTRNTQNFELLKQVGQQKRFPVLFKRGMGISLEESLNACEYVASEGNPNIVFCLRGVKTHLGDPHRNLVDFSHVPVVRRQTRLPVCIDPSHAVGRMDNAPDGLPDIFHVVGQGIIAGASMVLIDFHPRPDEALCDGPQALELSALPRFARYVESVRLAYAGIVREFGAATAPPPASSSEPSAA</sequence>
<dbReference type="Pfam" id="PF00793">
    <property type="entry name" value="DAHP_synth_1"/>
    <property type="match status" value="1"/>
</dbReference>
<dbReference type="AlphaFoldDB" id="A0A9X3X944"/>
<proteinExistence type="predicted"/>
<dbReference type="SUPFAM" id="SSF51569">
    <property type="entry name" value="Aldolase"/>
    <property type="match status" value="1"/>
</dbReference>
<dbReference type="InterPro" id="IPR006218">
    <property type="entry name" value="DAHP1/KDSA"/>
</dbReference>
<accession>A0A9X3X944</accession>